<keyword evidence="2" id="KW-0449">Lipoprotein</keyword>
<accession>Q21SI8</accession>
<dbReference type="Pfam" id="PF16068">
    <property type="entry name" value="DUF4810"/>
    <property type="match status" value="1"/>
</dbReference>
<proteinExistence type="predicted"/>
<evidence type="ECO:0000256" key="1">
    <source>
        <dbReference type="SAM" id="SignalP"/>
    </source>
</evidence>
<gene>
    <name evidence="2" type="ordered locus">Rfer_3561</name>
</gene>
<organism evidence="2 3">
    <name type="scientific">Albidiferax ferrireducens (strain ATCC BAA-621 / DSM 15236 / T118)</name>
    <name type="common">Rhodoferax ferrireducens</name>
    <dbReference type="NCBI Taxonomy" id="338969"/>
    <lineage>
        <taxon>Bacteria</taxon>
        <taxon>Pseudomonadati</taxon>
        <taxon>Pseudomonadota</taxon>
        <taxon>Betaproteobacteria</taxon>
        <taxon>Burkholderiales</taxon>
        <taxon>Comamonadaceae</taxon>
        <taxon>Rhodoferax</taxon>
    </lineage>
</organism>
<dbReference type="PIRSF" id="PIRSF020555">
    <property type="entry name" value="UCP020555"/>
    <property type="match status" value="1"/>
</dbReference>
<reference evidence="3" key="1">
    <citation type="submission" date="2006-02" db="EMBL/GenBank/DDBJ databases">
        <title>Complete sequence of chromosome of Rhodoferax ferrireducens DSM 15236.</title>
        <authorList>
            <person name="Copeland A."/>
            <person name="Lucas S."/>
            <person name="Lapidus A."/>
            <person name="Barry K."/>
            <person name="Detter J.C."/>
            <person name="Glavina del Rio T."/>
            <person name="Hammon N."/>
            <person name="Israni S."/>
            <person name="Pitluck S."/>
            <person name="Brettin T."/>
            <person name="Bruce D."/>
            <person name="Han C."/>
            <person name="Tapia R."/>
            <person name="Gilna P."/>
            <person name="Kiss H."/>
            <person name="Schmutz J."/>
            <person name="Larimer F."/>
            <person name="Land M."/>
            <person name="Kyrpides N."/>
            <person name="Ivanova N."/>
            <person name="Richardson P."/>
        </authorList>
    </citation>
    <scope>NUCLEOTIDE SEQUENCE [LARGE SCALE GENOMIC DNA]</scope>
    <source>
        <strain evidence="3">ATCC BAA-621 / DSM 15236 / T118</strain>
    </source>
</reference>
<name>Q21SI8_ALBFT</name>
<protein>
    <submittedName>
        <fullName evidence="2">Lipoprotein, putative</fullName>
    </submittedName>
</protein>
<dbReference type="KEGG" id="rfr:Rfer_3561"/>
<dbReference type="STRING" id="338969.Rfer_3561"/>
<dbReference type="Proteomes" id="UP000008332">
    <property type="component" value="Chromosome"/>
</dbReference>
<dbReference type="eggNOG" id="COG4259">
    <property type="taxonomic scope" value="Bacteria"/>
</dbReference>
<evidence type="ECO:0000313" key="3">
    <source>
        <dbReference type="Proteomes" id="UP000008332"/>
    </source>
</evidence>
<keyword evidence="3" id="KW-1185">Reference proteome</keyword>
<feature type="chain" id="PRO_5004200605" evidence="1">
    <location>
        <begin position="23"/>
        <end position="118"/>
    </location>
</feature>
<dbReference type="EMBL" id="CP000267">
    <property type="protein sequence ID" value="ABD71265.1"/>
    <property type="molecule type" value="Genomic_DNA"/>
</dbReference>
<dbReference type="HOGENOM" id="CLU_139008_1_1_4"/>
<keyword evidence="1" id="KW-0732">Signal</keyword>
<feature type="signal peptide" evidence="1">
    <location>
        <begin position="1"/>
        <end position="22"/>
    </location>
</feature>
<dbReference type="AlphaFoldDB" id="Q21SI8"/>
<sequence length="118" mass="13107">MSNSRSSAAAVLLVCAALGGCATKPASLYQWQGYQNNVDAYFRADKLSPDAQTQLMEEDLQKIKASGGAVPPGYYAHLGLLYGQQGKLDQFAQQMQTEKKQYPESETFMDFLLRNFKK</sequence>
<evidence type="ECO:0000313" key="2">
    <source>
        <dbReference type="EMBL" id="ABD71265.1"/>
    </source>
</evidence>
<dbReference type="InterPro" id="IPR014508">
    <property type="entry name" value="UCP020555_TPR-like"/>
</dbReference>
<dbReference type="OrthoDB" id="9800218at2"/>
<dbReference type="PROSITE" id="PS51257">
    <property type="entry name" value="PROKAR_LIPOPROTEIN"/>
    <property type="match status" value="1"/>
</dbReference>
<dbReference type="RefSeq" id="WP_011465828.1">
    <property type="nucleotide sequence ID" value="NC_007908.1"/>
</dbReference>